<evidence type="ECO:0000256" key="4">
    <source>
        <dbReference type="SAM" id="Phobius"/>
    </source>
</evidence>
<comment type="caution">
    <text evidence="6">The sequence shown here is derived from an EMBL/GenBank/DDBJ whole genome shotgun (WGS) entry which is preliminary data.</text>
</comment>
<gene>
    <name evidence="6" type="ORF">C1877_07365</name>
</gene>
<dbReference type="InterPro" id="IPR016032">
    <property type="entry name" value="Sig_transdc_resp-reg_C-effctor"/>
</dbReference>
<feature type="transmembrane region" description="Helical" evidence="4">
    <location>
        <begin position="185"/>
        <end position="203"/>
    </location>
</feature>
<keyword evidence="4" id="KW-0472">Membrane</keyword>
<dbReference type="EMBL" id="PPTS01000004">
    <property type="protein sequence ID" value="RDB65160.1"/>
    <property type="molecule type" value="Genomic_DNA"/>
</dbReference>
<keyword evidence="7" id="KW-1185">Reference proteome</keyword>
<dbReference type="CDD" id="cd06170">
    <property type="entry name" value="LuxR_C_like"/>
    <property type="match status" value="1"/>
</dbReference>
<dbReference type="SMART" id="SM00421">
    <property type="entry name" value="HTH_LUXR"/>
    <property type="match status" value="1"/>
</dbReference>
<feature type="transmembrane region" description="Helical" evidence="4">
    <location>
        <begin position="312"/>
        <end position="339"/>
    </location>
</feature>
<feature type="transmembrane region" description="Helical" evidence="4">
    <location>
        <begin position="161"/>
        <end position="179"/>
    </location>
</feature>
<feature type="domain" description="HTH luxR-type" evidence="5">
    <location>
        <begin position="446"/>
        <end position="511"/>
    </location>
</feature>
<dbReference type="AlphaFoldDB" id="A0A369M0J4"/>
<keyword evidence="4" id="KW-0812">Transmembrane</keyword>
<feature type="transmembrane region" description="Helical" evidence="4">
    <location>
        <begin position="75"/>
        <end position="94"/>
    </location>
</feature>
<sequence length="521" mass="56620">MKPSTGVTVFMDREGLKGASSKAKRREKRNEWLFVNPYLVAGVVGASFCFAWFFSVLTTSDFVAGPGGTSFGSSLLHPVFVAALLFAYAVLWLLSNRLQTHRVALAVISLVCGAAPLIGVFSGAFPALGLAAAALSGAGVAVLATLWVEFVCVLMKVQIRAAVASMLALSFLWYAGTVFVDGRFVPYAIMLYALASVSTYLFLQVRFSLMDDLPAVDAAESDERLQITWKPSLLTVMGSVAQGFALYWLLTPEVHTFGVSAAIQGGSLAVLALLLVDSRRSFFLKESFIRRMFLPVLAACILPLFFLPETLWAGPCVLAFLFSLLPYSSALFATCEHIVRCGLSSMRTFGWARLFSSAGLLLGLSAGWLAFSTEVLGSVTLPVMVVVVVMFFILVSEAISKQSYYPGESQEPARRIVIGPRGEMMLEASCEDAESGVRFFHLKCDAVAKQCGLSKRQTEVLHMLAKGRNAEYVQKQLFISPHTAKAHIYNIYRKTGAHSRQDLMDLVEKAVVDEDAPVGLS</sequence>
<feature type="transmembrane region" description="Helical" evidence="4">
    <location>
        <begin position="375"/>
        <end position="395"/>
    </location>
</feature>
<keyword evidence="4" id="KW-1133">Transmembrane helix</keyword>
<feature type="transmembrane region" description="Helical" evidence="4">
    <location>
        <begin position="256"/>
        <end position="276"/>
    </location>
</feature>
<dbReference type="Gene3D" id="1.10.10.10">
    <property type="entry name" value="Winged helix-like DNA-binding domain superfamily/Winged helix DNA-binding domain"/>
    <property type="match status" value="1"/>
</dbReference>
<dbReference type="OrthoDB" id="9779069at2"/>
<evidence type="ECO:0000259" key="5">
    <source>
        <dbReference type="PROSITE" id="PS50043"/>
    </source>
</evidence>
<dbReference type="PRINTS" id="PR00038">
    <property type="entry name" value="HTHLUXR"/>
</dbReference>
<dbReference type="PANTHER" id="PTHR44688">
    <property type="entry name" value="DNA-BINDING TRANSCRIPTIONAL ACTIVATOR DEVR_DOSR"/>
    <property type="match status" value="1"/>
</dbReference>
<evidence type="ECO:0000256" key="1">
    <source>
        <dbReference type="ARBA" id="ARBA00023015"/>
    </source>
</evidence>
<dbReference type="PANTHER" id="PTHR44688:SF16">
    <property type="entry name" value="DNA-BINDING TRANSCRIPTIONAL ACTIVATOR DEVR_DOSR"/>
    <property type="match status" value="1"/>
</dbReference>
<dbReference type="GO" id="GO:0003677">
    <property type="term" value="F:DNA binding"/>
    <property type="evidence" value="ECO:0007669"/>
    <property type="project" value="UniProtKB-KW"/>
</dbReference>
<evidence type="ECO:0000313" key="7">
    <source>
        <dbReference type="Proteomes" id="UP000254000"/>
    </source>
</evidence>
<reference evidence="6 7" key="1">
    <citation type="journal article" date="2018" name="Elife">
        <title>Discovery and characterization of a prevalent human gut bacterial enzyme sufficient for the inactivation of a family of plant toxins.</title>
        <authorList>
            <person name="Koppel N."/>
            <person name="Bisanz J.E."/>
            <person name="Pandelia M.E."/>
            <person name="Turnbaugh P.J."/>
            <person name="Balskus E.P."/>
        </authorList>
    </citation>
    <scope>NUCLEOTIDE SEQUENCE [LARGE SCALE GENOMIC DNA]</scope>
    <source>
        <strain evidence="6 7">3C</strain>
    </source>
</reference>
<evidence type="ECO:0000256" key="3">
    <source>
        <dbReference type="ARBA" id="ARBA00023163"/>
    </source>
</evidence>
<feature type="transmembrane region" description="Helical" evidence="4">
    <location>
        <begin position="32"/>
        <end position="55"/>
    </location>
</feature>
<keyword evidence="1" id="KW-0805">Transcription regulation</keyword>
<protein>
    <recommendedName>
        <fullName evidence="5">HTH luxR-type domain-containing protein</fullName>
    </recommendedName>
</protein>
<proteinExistence type="predicted"/>
<organism evidence="6 7">
    <name type="scientific">Gordonibacter pamelaeae</name>
    <dbReference type="NCBI Taxonomy" id="471189"/>
    <lineage>
        <taxon>Bacteria</taxon>
        <taxon>Bacillati</taxon>
        <taxon>Actinomycetota</taxon>
        <taxon>Coriobacteriia</taxon>
        <taxon>Eggerthellales</taxon>
        <taxon>Eggerthellaceae</taxon>
        <taxon>Gordonibacter</taxon>
    </lineage>
</organism>
<feature type="transmembrane region" description="Helical" evidence="4">
    <location>
        <begin position="351"/>
        <end position="369"/>
    </location>
</feature>
<dbReference type="GO" id="GO:0006355">
    <property type="term" value="P:regulation of DNA-templated transcription"/>
    <property type="evidence" value="ECO:0007669"/>
    <property type="project" value="InterPro"/>
</dbReference>
<dbReference type="Proteomes" id="UP000254000">
    <property type="component" value="Unassembled WGS sequence"/>
</dbReference>
<accession>A0A369M0J4</accession>
<dbReference type="InterPro" id="IPR036388">
    <property type="entry name" value="WH-like_DNA-bd_sf"/>
</dbReference>
<evidence type="ECO:0000256" key="2">
    <source>
        <dbReference type="ARBA" id="ARBA00023125"/>
    </source>
</evidence>
<dbReference type="SUPFAM" id="SSF46894">
    <property type="entry name" value="C-terminal effector domain of the bipartite response regulators"/>
    <property type="match status" value="1"/>
</dbReference>
<name>A0A369M0J4_9ACTN</name>
<keyword evidence="2" id="KW-0238">DNA-binding</keyword>
<dbReference type="InterPro" id="IPR000792">
    <property type="entry name" value="Tscrpt_reg_LuxR_C"/>
</dbReference>
<keyword evidence="3" id="KW-0804">Transcription</keyword>
<dbReference type="PROSITE" id="PS50043">
    <property type="entry name" value="HTH_LUXR_2"/>
    <property type="match status" value="1"/>
</dbReference>
<feature type="transmembrane region" description="Helical" evidence="4">
    <location>
        <begin position="288"/>
        <end position="306"/>
    </location>
</feature>
<feature type="transmembrane region" description="Helical" evidence="4">
    <location>
        <begin position="103"/>
        <end position="125"/>
    </location>
</feature>
<dbReference type="Pfam" id="PF00196">
    <property type="entry name" value="GerE"/>
    <property type="match status" value="1"/>
</dbReference>
<feature type="transmembrane region" description="Helical" evidence="4">
    <location>
        <begin position="233"/>
        <end position="250"/>
    </location>
</feature>
<feature type="transmembrane region" description="Helical" evidence="4">
    <location>
        <begin position="131"/>
        <end position="154"/>
    </location>
</feature>
<evidence type="ECO:0000313" key="6">
    <source>
        <dbReference type="EMBL" id="RDB65160.1"/>
    </source>
</evidence>